<keyword evidence="8" id="KW-1185">Reference proteome</keyword>
<dbReference type="PIRSF" id="PIRSF001771">
    <property type="entry name" value="Cyclin_A_B_D_E"/>
    <property type="match status" value="1"/>
</dbReference>
<keyword evidence="1" id="KW-0132">Cell division</keyword>
<dbReference type="AlphaFoldDB" id="A0A7R9BEX5"/>
<keyword evidence="2 4" id="KW-0195">Cyclin</keyword>
<organism evidence="7">
    <name type="scientific">Notodromas monacha</name>
    <dbReference type="NCBI Taxonomy" id="399045"/>
    <lineage>
        <taxon>Eukaryota</taxon>
        <taxon>Metazoa</taxon>
        <taxon>Ecdysozoa</taxon>
        <taxon>Arthropoda</taxon>
        <taxon>Crustacea</taxon>
        <taxon>Oligostraca</taxon>
        <taxon>Ostracoda</taxon>
        <taxon>Podocopa</taxon>
        <taxon>Podocopida</taxon>
        <taxon>Cypridocopina</taxon>
        <taxon>Cypridoidea</taxon>
        <taxon>Cyprididae</taxon>
        <taxon>Notodromas</taxon>
    </lineage>
</organism>
<sequence>MGPIRATRAIVQRPVVKSENENYAVDKKQVVPRGAVSKLPLSNRVLGEVTNNGRKAANLMSKPPVKGVSTRRAAKEAAPVSPLVVNPEIKTPSDDQESTSEYITPGETFSETKYDDVEEMEVDTSTSCFVGSRGRTIDLSTGKELQYDLSKVIDYDSQNVGKIEEYSCYVEDVFRYYRQREIDPQFAVDPQYIIHQKNINWAMRSILVDWIVDLQESFALCHETLYLAVKIVDLYLTKSQKVLPMDKLQLLGITSVFISSKFEERTYTRVDDLVYMTEDSYTASEVFTMEVEVMQTIGFQLGFPMSYRFLRRFAKTKQLTMQVLTLARYILESSLLDNAFLGDRESLQASGALYLAMKMTNPTADPWDDTAIHYSGVDKESAKKQAIKLNGMLRRPKKNCKTVQTKYEHEVFMKVALITKISDDVL</sequence>
<feature type="domain" description="Cyclin-like" evidence="5">
    <location>
        <begin position="308"/>
        <end position="391"/>
    </location>
</feature>
<evidence type="ECO:0000259" key="5">
    <source>
        <dbReference type="SMART" id="SM00385"/>
    </source>
</evidence>
<feature type="domain" description="Cyclin-like" evidence="5">
    <location>
        <begin position="209"/>
        <end position="295"/>
    </location>
</feature>
<dbReference type="InterPro" id="IPR046965">
    <property type="entry name" value="Cyclin_A/B-like"/>
</dbReference>
<evidence type="ECO:0000313" key="7">
    <source>
        <dbReference type="EMBL" id="CAD7272413.1"/>
    </source>
</evidence>
<dbReference type="GO" id="GO:0051301">
    <property type="term" value="P:cell division"/>
    <property type="evidence" value="ECO:0007669"/>
    <property type="project" value="UniProtKB-KW"/>
</dbReference>
<dbReference type="GO" id="GO:0016538">
    <property type="term" value="F:cyclin-dependent protein serine/threonine kinase regulator activity"/>
    <property type="evidence" value="ECO:0007669"/>
    <property type="project" value="InterPro"/>
</dbReference>
<dbReference type="OrthoDB" id="5590282at2759"/>
<dbReference type="SUPFAM" id="SSF47954">
    <property type="entry name" value="Cyclin-like"/>
    <property type="match status" value="2"/>
</dbReference>
<evidence type="ECO:0000313" key="8">
    <source>
        <dbReference type="Proteomes" id="UP000678499"/>
    </source>
</evidence>
<evidence type="ECO:0008006" key="9">
    <source>
        <dbReference type="Google" id="ProtNLM"/>
    </source>
</evidence>
<gene>
    <name evidence="7" type="ORF">NMOB1V02_LOCUS347</name>
</gene>
<feature type="domain" description="Cyclin C-terminal" evidence="6">
    <location>
        <begin position="304"/>
        <end position="421"/>
    </location>
</feature>
<evidence type="ECO:0000256" key="2">
    <source>
        <dbReference type="ARBA" id="ARBA00023127"/>
    </source>
</evidence>
<dbReference type="FunFam" id="1.10.472.10:FF:000001">
    <property type="entry name" value="G2/mitotic-specific cyclin"/>
    <property type="match status" value="1"/>
</dbReference>
<dbReference type="PANTHER" id="PTHR10177">
    <property type="entry name" value="CYCLINS"/>
    <property type="match status" value="1"/>
</dbReference>
<dbReference type="InterPro" id="IPR006671">
    <property type="entry name" value="Cyclin_N"/>
</dbReference>
<dbReference type="EMBL" id="CAJPEX010000029">
    <property type="protein sequence ID" value="CAG0912565.1"/>
    <property type="molecule type" value="Genomic_DNA"/>
</dbReference>
<evidence type="ECO:0000256" key="1">
    <source>
        <dbReference type="ARBA" id="ARBA00022618"/>
    </source>
</evidence>
<evidence type="ECO:0000256" key="4">
    <source>
        <dbReference type="RuleBase" id="RU000383"/>
    </source>
</evidence>
<accession>A0A7R9BEX5</accession>
<proteinExistence type="inferred from homology"/>
<dbReference type="Pfam" id="PF00134">
    <property type="entry name" value="Cyclin_N"/>
    <property type="match status" value="1"/>
</dbReference>
<comment type="similarity">
    <text evidence="4">Belongs to the cyclin family.</text>
</comment>
<dbReference type="InterPro" id="IPR036915">
    <property type="entry name" value="Cyclin-like_sf"/>
</dbReference>
<dbReference type="Pfam" id="PF02984">
    <property type="entry name" value="Cyclin_C"/>
    <property type="match status" value="1"/>
</dbReference>
<dbReference type="InterPro" id="IPR004367">
    <property type="entry name" value="Cyclin_C-dom"/>
</dbReference>
<dbReference type="InterPro" id="IPR013763">
    <property type="entry name" value="Cyclin-like_dom"/>
</dbReference>
<dbReference type="Proteomes" id="UP000678499">
    <property type="component" value="Unassembled WGS sequence"/>
</dbReference>
<protein>
    <recommendedName>
        <fullName evidence="9">G2/mitotic-specific cyclin-B3</fullName>
    </recommendedName>
</protein>
<reference evidence="7" key="1">
    <citation type="submission" date="2020-11" db="EMBL/GenBank/DDBJ databases">
        <authorList>
            <person name="Tran Van P."/>
        </authorList>
    </citation>
    <scope>NUCLEOTIDE SEQUENCE</scope>
</reference>
<dbReference type="InterPro" id="IPR039361">
    <property type="entry name" value="Cyclin"/>
</dbReference>
<keyword evidence="3" id="KW-0131">Cell cycle</keyword>
<name>A0A7R9BEX5_9CRUS</name>
<evidence type="ECO:0000256" key="3">
    <source>
        <dbReference type="ARBA" id="ARBA00023306"/>
    </source>
</evidence>
<dbReference type="SMART" id="SM00385">
    <property type="entry name" value="CYCLIN"/>
    <property type="match status" value="2"/>
</dbReference>
<dbReference type="GO" id="GO:0044772">
    <property type="term" value="P:mitotic cell cycle phase transition"/>
    <property type="evidence" value="ECO:0007669"/>
    <property type="project" value="InterPro"/>
</dbReference>
<dbReference type="Gene3D" id="1.10.472.10">
    <property type="entry name" value="Cyclin-like"/>
    <property type="match status" value="2"/>
</dbReference>
<evidence type="ECO:0000259" key="6">
    <source>
        <dbReference type="SMART" id="SM01332"/>
    </source>
</evidence>
<dbReference type="EMBL" id="OA882066">
    <property type="protein sequence ID" value="CAD7272413.1"/>
    <property type="molecule type" value="Genomic_DNA"/>
</dbReference>
<dbReference type="SMART" id="SM01332">
    <property type="entry name" value="Cyclin_C"/>
    <property type="match status" value="1"/>
</dbReference>